<feature type="domain" description="Protein FecR C-terminal" evidence="3">
    <location>
        <begin position="262"/>
        <end position="330"/>
    </location>
</feature>
<dbReference type="PIRSF" id="PIRSF018266">
    <property type="entry name" value="FecR"/>
    <property type="match status" value="1"/>
</dbReference>
<keyword evidence="5" id="KW-1185">Reference proteome</keyword>
<dbReference type="Proteomes" id="UP000253410">
    <property type="component" value="Unassembled WGS sequence"/>
</dbReference>
<sequence>MMVIPDNIKAIIVNRLRGNISPEERKALEDWQCQQSVGDEELAEYDKVWEESGNLLSQPHFDIAKAWQCVDQQLKEARVDENAGGRVVRIRRYWRGAAAAAAIILVAAGSWLFFHQTGRQQVTLTKVTADATNKYFRLPDSSLVLLRKGATITYSAAFGHSDRLLTLSGDAFFDVAPYEKIPFRIQTERAVIKVLGTSFVVNNSVNTDRVVVVTGKIMFTDKIKPENKCIVSAKEEISITGHTLEKKNVSDSNYLAWQTGILRFTNTPLKVVVKELSSYYGKTIKLNDTLKTGSVTLTASFGKQPLKEVLEEIAVITGLQYRHQEDSVTIY</sequence>
<dbReference type="AlphaFoldDB" id="A0A365Y030"/>
<proteinExistence type="predicted"/>
<keyword evidence="1" id="KW-0812">Transmembrane</keyword>
<dbReference type="InterPro" id="IPR006860">
    <property type="entry name" value="FecR"/>
</dbReference>
<dbReference type="Gene3D" id="2.60.120.1440">
    <property type="match status" value="1"/>
</dbReference>
<dbReference type="OrthoDB" id="1452822at2"/>
<keyword evidence="1" id="KW-1133">Transmembrane helix</keyword>
<dbReference type="EMBL" id="QFFJ01000001">
    <property type="protein sequence ID" value="RBL91972.1"/>
    <property type="molecule type" value="Genomic_DNA"/>
</dbReference>
<feature type="domain" description="FecR protein" evidence="2">
    <location>
        <begin position="128"/>
        <end position="217"/>
    </location>
</feature>
<dbReference type="Pfam" id="PF16344">
    <property type="entry name" value="FecR_C"/>
    <property type="match status" value="1"/>
</dbReference>
<dbReference type="InterPro" id="IPR032508">
    <property type="entry name" value="FecR_C"/>
</dbReference>
<gene>
    <name evidence="4" type="ORF">DF182_05070</name>
</gene>
<reference evidence="4 5" key="1">
    <citation type="submission" date="2018-05" db="EMBL/GenBank/DDBJ databases">
        <title>Chitinophaga sp. K3CV102501T nov., isolated from isolated from a monsoon evergreen broad-leaved forest soil.</title>
        <authorList>
            <person name="Lv Y."/>
        </authorList>
    </citation>
    <scope>NUCLEOTIDE SEQUENCE [LARGE SCALE GENOMIC DNA]</scope>
    <source>
        <strain evidence="4 5">GDMCC 1.1325</strain>
    </source>
</reference>
<comment type="caution">
    <text evidence="4">The sequence shown here is derived from an EMBL/GenBank/DDBJ whole genome shotgun (WGS) entry which is preliminary data.</text>
</comment>
<feature type="transmembrane region" description="Helical" evidence="1">
    <location>
        <begin position="93"/>
        <end position="114"/>
    </location>
</feature>
<evidence type="ECO:0000259" key="3">
    <source>
        <dbReference type="Pfam" id="PF16344"/>
    </source>
</evidence>
<dbReference type="PANTHER" id="PTHR30273:SF2">
    <property type="entry name" value="PROTEIN FECR"/>
    <property type="match status" value="1"/>
</dbReference>
<evidence type="ECO:0000256" key="1">
    <source>
        <dbReference type="SAM" id="Phobius"/>
    </source>
</evidence>
<dbReference type="Gene3D" id="3.55.50.30">
    <property type="match status" value="1"/>
</dbReference>
<protein>
    <recommendedName>
        <fullName evidence="6">FecR protein domain-containing protein</fullName>
    </recommendedName>
</protein>
<organism evidence="4 5">
    <name type="scientific">Chitinophaga flava</name>
    <dbReference type="NCBI Taxonomy" id="2259036"/>
    <lineage>
        <taxon>Bacteria</taxon>
        <taxon>Pseudomonadati</taxon>
        <taxon>Bacteroidota</taxon>
        <taxon>Chitinophagia</taxon>
        <taxon>Chitinophagales</taxon>
        <taxon>Chitinophagaceae</taxon>
        <taxon>Chitinophaga</taxon>
    </lineage>
</organism>
<dbReference type="PANTHER" id="PTHR30273">
    <property type="entry name" value="PERIPLASMIC SIGNAL SENSOR AND SIGMA FACTOR ACTIVATOR FECR-RELATED"/>
    <property type="match status" value="1"/>
</dbReference>
<evidence type="ECO:0008006" key="6">
    <source>
        <dbReference type="Google" id="ProtNLM"/>
    </source>
</evidence>
<evidence type="ECO:0000313" key="5">
    <source>
        <dbReference type="Proteomes" id="UP000253410"/>
    </source>
</evidence>
<keyword evidence="1" id="KW-0472">Membrane</keyword>
<dbReference type="GO" id="GO:0016989">
    <property type="term" value="F:sigma factor antagonist activity"/>
    <property type="evidence" value="ECO:0007669"/>
    <property type="project" value="TreeGrafter"/>
</dbReference>
<accession>A0A365Y030</accession>
<dbReference type="RefSeq" id="WP_113614576.1">
    <property type="nucleotide sequence ID" value="NZ_QFFJ01000001.1"/>
</dbReference>
<name>A0A365Y030_9BACT</name>
<evidence type="ECO:0000313" key="4">
    <source>
        <dbReference type="EMBL" id="RBL91972.1"/>
    </source>
</evidence>
<evidence type="ECO:0000259" key="2">
    <source>
        <dbReference type="Pfam" id="PF04773"/>
    </source>
</evidence>
<dbReference type="InterPro" id="IPR012373">
    <property type="entry name" value="Ferrdict_sens_TM"/>
</dbReference>
<dbReference type="Pfam" id="PF04773">
    <property type="entry name" value="FecR"/>
    <property type="match status" value="1"/>
</dbReference>